<dbReference type="Proteomes" id="UP001244011">
    <property type="component" value="Unassembled WGS sequence"/>
</dbReference>
<dbReference type="GeneID" id="85311936"/>
<proteinExistence type="predicted"/>
<feature type="signal peptide" evidence="1">
    <location>
        <begin position="1"/>
        <end position="17"/>
    </location>
</feature>
<evidence type="ECO:0008006" key="4">
    <source>
        <dbReference type="Google" id="ProtNLM"/>
    </source>
</evidence>
<dbReference type="EMBL" id="MU839021">
    <property type="protein sequence ID" value="KAK1764220.1"/>
    <property type="molecule type" value="Genomic_DNA"/>
</dbReference>
<sequence>MYLTAVGLLGMALGAAGLPSSLDQRQTTASTGTCILATNTCNITAPPEVAGLMVNCAAGGGLDGSIGRGQHNCTVDGHACSWHGLFSAVICD</sequence>
<evidence type="ECO:0000313" key="3">
    <source>
        <dbReference type="Proteomes" id="UP001244011"/>
    </source>
</evidence>
<organism evidence="2 3">
    <name type="scientific">Phialemonium atrogriseum</name>
    <dbReference type="NCBI Taxonomy" id="1093897"/>
    <lineage>
        <taxon>Eukaryota</taxon>
        <taxon>Fungi</taxon>
        <taxon>Dikarya</taxon>
        <taxon>Ascomycota</taxon>
        <taxon>Pezizomycotina</taxon>
        <taxon>Sordariomycetes</taxon>
        <taxon>Sordariomycetidae</taxon>
        <taxon>Cephalothecales</taxon>
        <taxon>Cephalothecaceae</taxon>
        <taxon>Phialemonium</taxon>
    </lineage>
</organism>
<protein>
    <recommendedName>
        <fullName evidence="4">Hydrophobin</fullName>
    </recommendedName>
</protein>
<feature type="chain" id="PRO_5042527268" description="Hydrophobin" evidence="1">
    <location>
        <begin position="18"/>
        <end position="92"/>
    </location>
</feature>
<gene>
    <name evidence="2" type="ORF">QBC33DRAFT_547529</name>
</gene>
<evidence type="ECO:0000256" key="1">
    <source>
        <dbReference type="SAM" id="SignalP"/>
    </source>
</evidence>
<keyword evidence="3" id="KW-1185">Reference proteome</keyword>
<reference evidence="2" key="1">
    <citation type="submission" date="2023-06" db="EMBL/GenBank/DDBJ databases">
        <title>Genome-scale phylogeny and comparative genomics of the fungal order Sordariales.</title>
        <authorList>
            <consortium name="Lawrence Berkeley National Laboratory"/>
            <person name="Hensen N."/>
            <person name="Bonometti L."/>
            <person name="Westerberg I."/>
            <person name="Brannstrom I.O."/>
            <person name="Guillou S."/>
            <person name="Cros-Aarteil S."/>
            <person name="Calhoun S."/>
            <person name="Haridas S."/>
            <person name="Kuo A."/>
            <person name="Mondo S."/>
            <person name="Pangilinan J."/>
            <person name="Riley R."/>
            <person name="Labutti K."/>
            <person name="Andreopoulos B."/>
            <person name="Lipzen A."/>
            <person name="Chen C."/>
            <person name="Yanf M."/>
            <person name="Daum C."/>
            <person name="Ng V."/>
            <person name="Clum A."/>
            <person name="Steindorff A."/>
            <person name="Ohm R."/>
            <person name="Martin F."/>
            <person name="Silar P."/>
            <person name="Natvig D."/>
            <person name="Lalanne C."/>
            <person name="Gautier V."/>
            <person name="Ament-Velasquez S.L."/>
            <person name="Kruys A."/>
            <person name="Hutchinson M.I."/>
            <person name="Powell A.J."/>
            <person name="Barry K."/>
            <person name="Miller A.N."/>
            <person name="Grigoriev I.V."/>
            <person name="Debuchy R."/>
            <person name="Gladieux P."/>
            <person name="Thoren M.H."/>
            <person name="Johannesson H."/>
        </authorList>
    </citation>
    <scope>NUCLEOTIDE SEQUENCE</scope>
    <source>
        <strain evidence="2">8032-3</strain>
    </source>
</reference>
<keyword evidence="1" id="KW-0732">Signal</keyword>
<evidence type="ECO:0000313" key="2">
    <source>
        <dbReference type="EMBL" id="KAK1764220.1"/>
    </source>
</evidence>
<comment type="caution">
    <text evidence="2">The sequence shown here is derived from an EMBL/GenBank/DDBJ whole genome shotgun (WGS) entry which is preliminary data.</text>
</comment>
<dbReference type="RefSeq" id="XP_060280433.1">
    <property type="nucleotide sequence ID" value="XM_060428749.1"/>
</dbReference>
<name>A0AAJ0FKM2_9PEZI</name>
<accession>A0AAJ0FKM2</accession>
<dbReference type="AlphaFoldDB" id="A0AAJ0FKM2"/>